<dbReference type="RefSeq" id="WP_269316271.1">
    <property type="nucleotide sequence ID" value="NZ_CP098251.1"/>
</dbReference>
<evidence type="ECO:0000313" key="1">
    <source>
        <dbReference type="EMBL" id="WAV91940.1"/>
    </source>
</evidence>
<dbReference type="AlphaFoldDB" id="A0A9E9LD65"/>
<protein>
    <submittedName>
        <fullName evidence="1">Uncharacterized protein</fullName>
    </submittedName>
</protein>
<proteinExistence type="predicted"/>
<name>A0A9E9LD65_9BURK</name>
<gene>
    <name evidence="1" type="ORF">NB646_04225</name>
</gene>
<dbReference type="Proteomes" id="UP001164819">
    <property type="component" value="Chromosome"/>
</dbReference>
<dbReference type="EMBL" id="CP098251">
    <property type="protein sequence ID" value="WAV91940.1"/>
    <property type="molecule type" value="Genomic_DNA"/>
</dbReference>
<accession>A0A9E9LD65</accession>
<sequence length="49" mass="5452">MMTLSCMVRFSYGNDNGTANPRYSRFGVSLFSQRENDRMAGQAVATGKQ</sequence>
<reference evidence="1" key="1">
    <citation type="journal article" date="2022" name="Front. Microbiol.">
        <title>New perspectives on an old grouping: The genomic and phenotypic variability of Oxalobacter formigenes and the implications for calcium oxalate stone prevention.</title>
        <authorList>
            <person name="Chmiel J.A."/>
            <person name="Carr C."/>
            <person name="Stuivenberg G.A."/>
            <person name="Venema R."/>
            <person name="Chanyi R.M."/>
            <person name="Al K.F."/>
            <person name="Giguere D."/>
            <person name="Say H."/>
            <person name="Akouris P.P."/>
            <person name="Dominguez Romero S.A."/>
            <person name="Kwong A."/>
            <person name="Tai V."/>
            <person name="Koval S.F."/>
            <person name="Razvi H."/>
            <person name="Bjazevic J."/>
            <person name="Burton J.P."/>
        </authorList>
    </citation>
    <scope>NUCLEOTIDE SEQUENCE</scope>
    <source>
        <strain evidence="1">OxK</strain>
    </source>
</reference>
<organism evidence="1">
    <name type="scientific">Oxalobacter aliiformigenes</name>
    <dbReference type="NCBI Taxonomy" id="2946593"/>
    <lineage>
        <taxon>Bacteria</taxon>
        <taxon>Pseudomonadati</taxon>
        <taxon>Pseudomonadota</taxon>
        <taxon>Betaproteobacteria</taxon>
        <taxon>Burkholderiales</taxon>
        <taxon>Oxalobacteraceae</taxon>
        <taxon>Oxalobacter</taxon>
    </lineage>
</organism>